<dbReference type="OrthoDB" id="5985073at2759"/>
<accession>A0A6A6E667</accession>
<protein>
    <submittedName>
        <fullName evidence="1">Uncharacterized protein</fullName>
    </submittedName>
</protein>
<proteinExistence type="predicted"/>
<organism evidence="1 2">
    <name type="scientific">Zopfia rhizophila CBS 207.26</name>
    <dbReference type="NCBI Taxonomy" id="1314779"/>
    <lineage>
        <taxon>Eukaryota</taxon>
        <taxon>Fungi</taxon>
        <taxon>Dikarya</taxon>
        <taxon>Ascomycota</taxon>
        <taxon>Pezizomycotina</taxon>
        <taxon>Dothideomycetes</taxon>
        <taxon>Dothideomycetes incertae sedis</taxon>
        <taxon>Zopfiaceae</taxon>
        <taxon>Zopfia</taxon>
    </lineage>
</organism>
<keyword evidence="2" id="KW-1185">Reference proteome</keyword>
<name>A0A6A6E667_9PEZI</name>
<dbReference type="AlphaFoldDB" id="A0A6A6E667"/>
<dbReference type="Proteomes" id="UP000800200">
    <property type="component" value="Unassembled WGS sequence"/>
</dbReference>
<dbReference type="EMBL" id="ML994633">
    <property type="protein sequence ID" value="KAF2185670.1"/>
    <property type="molecule type" value="Genomic_DNA"/>
</dbReference>
<evidence type="ECO:0000313" key="2">
    <source>
        <dbReference type="Proteomes" id="UP000800200"/>
    </source>
</evidence>
<evidence type="ECO:0000313" key="1">
    <source>
        <dbReference type="EMBL" id="KAF2185670.1"/>
    </source>
</evidence>
<reference evidence="1" key="1">
    <citation type="journal article" date="2020" name="Stud. Mycol.">
        <title>101 Dothideomycetes genomes: a test case for predicting lifestyles and emergence of pathogens.</title>
        <authorList>
            <person name="Haridas S."/>
            <person name="Albert R."/>
            <person name="Binder M."/>
            <person name="Bloem J."/>
            <person name="Labutti K."/>
            <person name="Salamov A."/>
            <person name="Andreopoulos B."/>
            <person name="Baker S."/>
            <person name="Barry K."/>
            <person name="Bills G."/>
            <person name="Bluhm B."/>
            <person name="Cannon C."/>
            <person name="Castanera R."/>
            <person name="Culley D."/>
            <person name="Daum C."/>
            <person name="Ezra D."/>
            <person name="Gonzalez J."/>
            <person name="Henrissat B."/>
            <person name="Kuo A."/>
            <person name="Liang C."/>
            <person name="Lipzen A."/>
            <person name="Lutzoni F."/>
            <person name="Magnuson J."/>
            <person name="Mondo S."/>
            <person name="Nolan M."/>
            <person name="Ohm R."/>
            <person name="Pangilinan J."/>
            <person name="Park H.-J."/>
            <person name="Ramirez L."/>
            <person name="Alfaro M."/>
            <person name="Sun H."/>
            <person name="Tritt A."/>
            <person name="Yoshinaga Y."/>
            <person name="Zwiers L.-H."/>
            <person name="Turgeon B."/>
            <person name="Goodwin S."/>
            <person name="Spatafora J."/>
            <person name="Crous P."/>
            <person name="Grigoriev I."/>
        </authorList>
    </citation>
    <scope>NUCLEOTIDE SEQUENCE</scope>
    <source>
        <strain evidence="1">CBS 207.26</strain>
    </source>
</reference>
<sequence length="182" mass="20130">MFYVASPSGTWSFQGLRGEDRTTVGFEITHASYPPPRQNADAHWDLEADEYSLDRSTGTSAQFRVIPNSKALVAFLARFAKASADMRSLIGGVLWSPLIFSAFDLDEFCEDFDGKEFAKYPDENLAWGIAYINPGEQALHTHLGEITLTFAKSGGQWQSGIPIQSCIISSNRLVVKNTEKNS</sequence>
<gene>
    <name evidence="1" type="ORF">K469DRAFT_687974</name>
</gene>